<sequence length="937" mass="105950">MLDSNRKRKTPESKPGRHSFTHLLSFAKPYWWQLVIVLFATFLISGLQMLYPAILGKVIDSVLARDLTGLKHLIYLLLGLTAIVTVISLGQVLLSLTLSEKVVIDLRTTLYEHLLKLPLRFFHEHHSGELISRLTNDVSTIRTAITSNITGMLRNLITVLFGVALLLIGPDLILTQVRRFNLTIPTTDTSNLLPVLGMVALFFVPGLLLALLTGGFQRRQSKREYELLATTIEAAKEAISNAKIVKAFTREEHELRRYHRLTELQFAQTKKRIYLSSFVQTLSGALVWAGLIAFLWYSGIAILHGTLTLGALLMVIFYFMTLISPLIGIFTNYNQLQVALGASERAFELLEQPISIADAPNAAPLPPVQGEIRFEKVTFGYIPEQPVLQELTFEVQPGKMVALVGPSGAGKTTITNLIPRFFDIQSGRITIDGHDIRDVQLKTLREQISMVQQEPVLFNTTIRDNIAYGRLNATQEEIEAAAQAANAAEFIEQLPDAYYTVVGEDGVKLSAGQRQRIAIARAILRNTPILILDEATSALDNESERLVQEALARLMKERTTLVIAHRLSTVMHADTILVIDKGQIVEQGTHQELIARSGLYYRLYTTNLEGDLYNIPTTPIPERNESIFDQPDKYLPLSIEGCTTLIQNRFPELEIHHVTPVPLGTDNTTIEINDELIFRVPRSPDTIEQLLIEMRLLPALETALSVQVPHFEYVWPGNPLACGGYRKIRGVPLSEKKITPELLASLVPDLTTFFNQLHSFSPERAMELGVLGGDPQWWRQLYQQRYQPIRECVFPLLPPEIRQRARQLWERFLTDDENFLFEPVLLHCDVRKEHIIYDDIKQRVAGVIDWGDVIIGDPARDFMDLATQFGYNFVAALLEEYSGIIDNRFWQRLHFYQQYDPYSAALWALQDQNEARLMECLAQIEAAISDVTIESVN</sequence>
<dbReference type="PROSITE" id="PS50929">
    <property type="entry name" value="ABC_TM1F"/>
    <property type="match status" value="1"/>
</dbReference>
<dbReference type="GO" id="GO:0005886">
    <property type="term" value="C:plasma membrane"/>
    <property type="evidence" value="ECO:0007669"/>
    <property type="project" value="UniProtKB-SubCell"/>
</dbReference>
<keyword evidence="12" id="KW-1185">Reference proteome</keyword>
<dbReference type="GO" id="GO:0005524">
    <property type="term" value="F:ATP binding"/>
    <property type="evidence" value="ECO:0007669"/>
    <property type="project" value="UniProtKB-KW"/>
</dbReference>
<comment type="subcellular location">
    <subcellularLocation>
        <location evidence="1">Cell membrane</location>
        <topology evidence="1">Multi-pass membrane protein</topology>
    </subcellularLocation>
</comment>
<dbReference type="Gene3D" id="1.20.1560.10">
    <property type="entry name" value="ABC transporter type 1, transmembrane domain"/>
    <property type="match status" value="2"/>
</dbReference>
<evidence type="ECO:0000256" key="6">
    <source>
        <dbReference type="ARBA" id="ARBA00022989"/>
    </source>
</evidence>
<evidence type="ECO:0000256" key="3">
    <source>
        <dbReference type="ARBA" id="ARBA00022692"/>
    </source>
</evidence>
<protein>
    <submittedName>
        <fullName evidence="11">ABC-type multidrug transport system fused ATPase/permease subunit</fullName>
    </submittedName>
</protein>
<dbReference type="InterPro" id="IPR017871">
    <property type="entry name" value="ABC_transporter-like_CS"/>
</dbReference>
<dbReference type="InterPro" id="IPR003439">
    <property type="entry name" value="ABC_transporter-like_ATP-bd"/>
</dbReference>
<reference evidence="11 12" key="1">
    <citation type="submission" date="2018-06" db="EMBL/GenBank/DDBJ databases">
        <title>Genomic Encyclopedia of Archaeal and Bacterial Type Strains, Phase II (KMG-II): from individual species to whole genera.</title>
        <authorList>
            <person name="Goeker M."/>
        </authorList>
    </citation>
    <scope>NUCLEOTIDE SEQUENCE [LARGE SCALE GENOMIC DNA]</scope>
    <source>
        <strain evidence="11 12">ATCC BAA-1881</strain>
    </source>
</reference>
<evidence type="ECO:0000256" key="1">
    <source>
        <dbReference type="ARBA" id="ARBA00004651"/>
    </source>
</evidence>
<evidence type="ECO:0000313" key="12">
    <source>
        <dbReference type="Proteomes" id="UP000248806"/>
    </source>
</evidence>
<feature type="domain" description="ABC transporter" evidence="9">
    <location>
        <begin position="372"/>
        <end position="606"/>
    </location>
</feature>
<dbReference type="Pfam" id="PF00664">
    <property type="entry name" value="ABC_membrane"/>
    <property type="match status" value="2"/>
</dbReference>
<feature type="transmembrane region" description="Helical" evidence="8">
    <location>
        <begin position="30"/>
        <end position="54"/>
    </location>
</feature>
<name>A0A326UNM4_THEHA</name>
<evidence type="ECO:0000256" key="5">
    <source>
        <dbReference type="ARBA" id="ARBA00022840"/>
    </source>
</evidence>
<dbReference type="SUPFAM" id="SSF52540">
    <property type="entry name" value="P-loop containing nucleoside triphosphate hydrolases"/>
    <property type="match status" value="1"/>
</dbReference>
<dbReference type="SMART" id="SM00382">
    <property type="entry name" value="AAA"/>
    <property type="match status" value="1"/>
</dbReference>
<evidence type="ECO:0000259" key="10">
    <source>
        <dbReference type="PROSITE" id="PS50929"/>
    </source>
</evidence>
<keyword evidence="5" id="KW-0067">ATP-binding</keyword>
<dbReference type="AlphaFoldDB" id="A0A326UNM4"/>
<feature type="domain" description="ABC transmembrane type-1" evidence="10">
    <location>
        <begin position="35"/>
        <end position="337"/>
    </location>
</feature>
<accession>A0A326UNM4</accession>
<dbReference type="EMBL" id="QKUF01000001">
    <property type="protein sequence ID" value="PZW35929.1"/>
    <property type="molecule type" value="Genomic_DNA"/>
</dbReference>
<dbReference type="SUPFAM" id="SSF90123">
    <property type="entry name" value="ABC transporter transmembrane region"/>
    <property type="match status" value="1"/>
</dbReference>
<keyword evidence="7 8" id="KW-0472">Membrane</keyword>
<dbReference type="GO" id="GO:0016887">
    <property type="term" value="F:ATP hydrolysis activity"/>
    <property type="evidence" value="ECO:0007669"/>
    <property type="project" value="InterPro"/>
</dbReference>
<dbReference type="OrthoDB" id="9770415at2"/>
<dbReference type="InterPro" id="IPR039421">
    <property type="entry name" value="Type_1_exporter"/>
</dbReference>
<evidence type="ECO:0000256" key="7">
    <source>
        <dbReference type="ARBA" id="ARBA00023136"/>
    </source>
</evidence>
<feature type="transmembrane region" description="Helical" evidence="8">
    <location>
        <begin position="193"/>
        <end position="213"/>
    </location>
</feature>
<dbReference type="InterPro" id="IPR002575">
    <property type="entry name" value="Aminoglycoside_PTrfase"/>
</dbReference>
<dbReference type="Gene3D" id="3.40.50.300">
    <property type="entry name" value="P-loop containing nucleotide triphosphate hydrolases"/>
    <property type="match status" value="1"/>
</dbReference>
<dbReference type="Gene3D" id="3.30.200.20">
    <property type="entry name" value="Phosphorylase Kinase, domain 1"/>
    <property type="match status" value="1"/>
</dbReference>
<evidence type="ECO:0000259" key="9">
    <source>
        <dbReference type="PROSITE" id="PS50893"/>
    </source>
</evidence>
<dbReference type="Pfam" id="PF00005">
    <property type="entry name" value="ABC_tran"/>
    <property type="match status" value="1"/>
</dbReference>
<gene>
    <name evidence="11" type="ORF">EI42_00095</name>
</gene>
<comment type="caution">
    <text evidence="11">The sequence shown here is derived from an EMBL/GenBank/DDBJ whole genome shotgun (WGS) entry which is preliminary data.</text>
</comment>
<dbReference type="RefSeq" id="WP_137686082.1">
    <property type="nucleotide sequence ID" value="NZ_BIFX01000001.1"/>
</dbReference>
<keyword evidence="4" id="KW-0547">Nucleotide-binding</keyword>
<keyword evidence="6 8" id="KW-1133">Transmembrane helix</keyword>
<feature type="transmembrane region" description="Helical" evidence="8">
    <location>
        <begin position="273"/>
        <end position="297"/>
    </location>
</feature>
<evidence type="ECO:0000256" key="4">
    <source>
        <dbReference type="ARBA" id="ARBA00022741"/>
    </source>
</evidence>
<dbReference type="Pfam" id="PF01636">
    <property type="entry name" value="APH"/>
    <property type="match status" value="1"/>
</dbReference>
<proteinExistence type="predicted"/>
<dbReference type="PANTHER" id="PTHR43394:SF1">
    <property type="entry name" value="ATP-BINDING CASSETTE SUB-FAMILY B MEMBER 10, MITOCHONDRIAL"/>
    <property type="match status" value="1"/>
</dbReference>
<dbReference type="InterPro" id="IPR003593">
    <property type="entry name" value="AAA+_ATPase"/>
</dbReference>
<evidence type="ECO:0000256" key="2">
    <source>
        <dbReference type="ARBA" id="ARBA00022448"/>
    </source>
</evidence>
<dbReference type="InterPro" id="IPR011009">
    <property type="entry name" value="Kinase-like_dom_sf"/>
</dbReference>
<keyword evidence="3 8" id="KW-0812">Transmembrane</keyword>
<evidence type="ECO:0000256" key="8">
    <source>
        <dbReference type="SAM" id="Phobius"/>
    </source>
</evidence>
<dbReference type="SUPFAM" id="SSF56112">
    <property type="entry name" value="Protein kinase-like (PK-like)"/>
    <property type="match status" value="1"/>
</dbReference>
<dbReference type="Gene3D" id="3.90.1200.10">
    <property type="match status" value="1"/>
</dbReference>
<dbReference type="Proteomes" id="UP000248806">
    <property type="component" value="Unassembled WGS sequence"/>
</dbReference>
<keyword evidence="2" id="KW-0813">Transport</keyword>
<feature type="transmembrane region" description="Helical" evidence="8">
    <location>
        <begin position="152"/>
        <end position="173"/>
    </location>
</feature>
<feature type="transmembrane region" description="Helical" evidence="8">
    <location>
        <begin position="74"/>
        <end position="98"/>
    </location>
</feature>
<dbReference type="PANTHER" id="PTHR43394">
    <property type="entry name" value="ATP-DEPENDENT PERMEASE MDL1, MITOCHONDRIAL"/>
    <property type="match status" value="1"/>
</dbReference>
<dbReference type="FunFam" id="3.40.50.300:FF:000287">
    <property type="entry name" value="Multidrug ABC transporter ATP-binding protein"/>
    <property type="match status" value="1"/>
</dbReference>
<dbReference type="PROSITE" id="PS50893">
    <property type="entry name" value="ABC_TRANSPORTER_2"/>
    <property type="match status" value="1"/>
</dbReference>
<organism evidence="11 12">
    <name type="scientific">Thermosporothrix hazakensis</name>
    <dbReference type="NCBI Taxonomy" id="644383"/>
    <lineage>
        <taxon>Bacteria</taxon>
        <taxon>Bacillati</taxon>
        <taxon>Chloroflexota</taxon>
        <taxon>Ktedonobacteria</taxon>
        <taxon>Ktedonobacterales</taxon>
        <taxon>Thermosporotrichaceae</taxon>
        <taxon>Thermosporothrix</taxon>
    </lineage>
</organism>
<dbReference type="InterPro" id="IPR036640">
    <property type="entry name" value="ABC1_TM_sf"/>
</dbReference>
<evidence type="ECO:0000313" key="11">
    <source>
        <dbReference type="EMBL" id="PZW35929.1"/>
    </source>
</evidence>
<dbReference type="InterPro" id="IPR011527">
    <property type="entry name" value="ABC1_TM_dom"/>
</dbReference>
<dbReference type="PROSITE" id="PS00211">
    <property type="entry name" value="ABC_TRANSPORTER_1"/>
    <property type="match status" value="1"/>
</dbReference>
<feature type="transmembrane region" description="Helical" evidence="8">
    <location>
        <begin position="309"/>
        <end position="330"/>
    </location>
</feature>
<dbReference type="GO" id="GO:0015421">
    <property type="term" value="F:ABC-type oligopeptide transporter activity"/>
    <property type="evidence" value="ECO:0007669"/>
    <property type="project" value="TreeGrafter"/>
</dbReference>
<dbReference type="InterPro" id="IPR027417">
    <property type="entry name" value="P-loop_NTPase"/>
</dbReference>